<dbReference type="OrthoDB" id="278212at2759"/>
<dbReference type="FunCoup" id="A0A151ZIG4">
    <property type="interactions" value="738"/>
</dbReference>
<protein>
    <submittedName>
        <fullName evidence="2">Mitochondrial glycoprotein family member</fullName>
    </submittedName>
</protein>
<dbReference type="GO" id="GO:0042256">
    <property type="term" value="P:cytosolic ribosome assembly"/>
    <property type="evidence" value="ECO:0007669"/>
    <property type="project" value="TreeGrafter"/>
</dbReference>
<keyword evidence="3" id="KW-1185">Reference proteome</keyword>
<dbReference type="OMA" id="HEHPYEI"/>
<dbReference type="InterPro" id="IPR003428">
    <property type="entry name" value="MAM33"/>
</dbReference>
<proteinExistence type="predicted"/>
<dbReference type="Gene3D" id="3.10.280.10">
    <property type="entry name" value="Mitochondrial glycoprotein"/>
    <property type="match status" value="1"/>
</dbReference>
<dbReference type="InParanoid" id="A0A151ZIG4"/>
<dbReference type="PANTHER" id="PTHR10826">
    <property type="entry name" value="COMPLEMENT COMPONENT 1"/>
    <property type="match status" value="1"/>
</dbReference>
<dbReference type="Proteomes" id="UP000076078">
    <property type="component" value="Unassembled WGS sequence"/>
</dbReference>
<dbReference type="GO" id="GO:0005759">
    <property type="term" value="C:mitochondrial matrix"/>
    <property type="evidence" value="ECO:0007669"/>
    <property type="project" value="InterPro"/>
</dbReference>
<dbReference type="SUPFAM" id="SSF54529">
    <property type="entry name" value="Mitochondrial glycoprotein MAM33-like"/>
    <property type="match status" value="1"/>
</dbReference>
<dbReference type="InterPro" id="IPR036561">
    <property type="entry name" value="MAM33_sf"/>
</dbReference>
<name>A0A151ZIG4_TIELA</name>
<reference evidence="2 3" key="1">
    <citation type="submission" date="2015-12" db="EMBL/GenBank/DDBJ databases">
        <title>Dictyostelia acquired genes for synthesis and detection of signals that induce cell-type specialization by lateral gene transfer from prokaryotes.</title>
        <authorList>
            <person name="Gloeckner G."/>
            <person name="Schaap P."/>
        </authorList>
    </citation>
    <scope>NUCLEOTIDE SEQUENCE [LARGE SCALE GENOMIC DNA]</scope>
    <source>
        <strain evidence="2 3">TK</strain>
    </source>
</reference>
<evidence type="ECO:0000313" key="3">
    <source>
        <dbReference type="Proteomes" id="UP000076078"/>
    </source>
</evidence>
<dbReference type="EMBL" id="LODT01000025">
    <property type="protein sequence ID" value="KYQ93689.1"/>
    <property type="molecule type" value="Genomic_DNA"/>
</dbReference>
<sequence>MSGKFIGNFVQTFQQGKTIFNTSKGLKKGLLTCCGSNFTAVPKSHGHHHHSALMNTNCSKSGIKTHLFQPTSLSNFSIRQYSNKIQSTPTPKSLLNSLCENEINDFKELIPEEDNVKAFLEESGFVLRRSKEGSSDVIFLTKTFADGTEITVKFDSMENHDQLPEDFDDYNQEGENENQEGEEEQHEEREEEEEEQQEEGEEGENQEGENQDDTTPHEHPFEIQIKSTKGNENTLTFGGFASQDGNYTISGFYKGGFNDTINPVDIAGTSAEFQDNILLLLQQYGINEKLSFFVHDYIHTKKLDDYISSFEALKDFVARK</sequence>
<dbReference type="PANTHER" id="PTHR10826:SF1">
    <property type="entry name" value="COMPLEMENT COMPONENT 1 Q SUBCOMPONENT-BINDING PROTEIN, MITOCHONDRIAL"/>
    <property type="match status" value="1"/>
</dbReference>
<dbReference type="Pfam" id="PF02330">
    <property type="entry name" value="MAM33"/>
    <property type="match status" value="1"/>
</dbReference>
<feature type="compositionally biased region" description="Acidic residues" evidence="1">
    <location>
        <begin position="164"/>
        <end position="212"/>
    </location>
</feature>
<comment type="caution">
    <text evidence="2">The sequence shown here is derived from an EMBL/GenBank/DDBJ whole genome shotgun (WGS) entry which is preliminary data.</text>
</comment>
<gene>
    <name evidence="2" type="ORF">DLAC_05076</name>
</gene>
<dbReference type="AlphaFoldDB" id="A0A151ZIG4"/>
<evidence type="ECO:0000313" key="2">
    <source>
        <dbReference type="EMBL" id="KYQ93689.1"/>
    </source>
</evidence>
<accession>A0A151ZIG4</accession>
<feature type="region of interest" description="Disordered" evidence="1">
    <location>
        <begin position="157"/>
        <end position="217"/>
    </location>
</feature>
<evidence type="ECO:0000256" key="1">
    <source>
        <dbReference type="SAM" id="MobiDB-lite"/>
    </source>
</evidence>
<organism evidence="2 3">
    <name type="scientific">Tieghemostelium lacteum</name>
    <name type="common">Slime mold</name>
    <name type="synonym">Dictyostelium lacteum</name>
    <dbReference type="NCBI Taxonomy" id="361077"/>
    <lineage>
        <taxon>Eukaryota</taxon>
        <taxon>Amoebozoa</taxon>
        <taxon>Evosea</taxon>
        <taxon>Eumycetozoa</taxon>
        <taxon>Dictyostelia</taxon>
        <taxon>Dictyosteliales</taxon>
        <taxon>Raperosteliaceae</taxon>
        <taxon>Tieghemostelium</taxon>
    </lineage>
</organism>